<dbReference type="Gene3D" id="3.40.630.150">
    <property type="entry name" value="Malonyl-CoA decarboxylase, catalytic domain"/>
    <property type="match status" value="1"/>
</dbReference>
<dbReference type="InterPro" id="IPR038351">
    <property type="entry name" value="MCD_N_sf"/>
</dbReference>
<feature type="domain" description="Malonyl-CoA decarboxylase C-terminal" evidence="1">
    <location>
        <begin position="173"/>
        <end position="414"/>
    </location>
</feature>
<dbReference type="PANTHER" id="PTHR28641:SF1">
    <property type="entry name" value="MALONYL-COA DECARBOXYLASE, MITOCHONDRIAL"/>
    <property type="match status" value="1"/>
</dbReference>
<evidence type="ECO:0000259" key="2">
    <source>
        <dbReference type="Pfam" id="PF17408"/>
    </source>
</evidence>
<dbReference type="InterPro" id="IPR038917">
    <property type="entry name" value="Malonyl_CoA_deC"/>
</dbReference>
<evidence type="ECO:0000259" key="1">
    <source>
        <dbReference type="Pfam" id="PF05292"/>
    </source>
</evidence>
<dbReference type="PANTHER" id="PTHR28641">
    <property type="match status" value="1"/>
</dbReference>
<dbReference type="InterPro" id="IPR007956">
    <property type="entry name" value="Malonyl_CoA_deC_C"/>
</dbReference>
<gene>
    <name evidence="3" type="ORF">HCU01_23260</name>
    <name evidence="4" type="ORF">SAMN05660971_00102</name>
</gene>
<dbReference type="InterPro" id="IPR035372">
    <property type="entry name" value="MCD_N"/>
</dbReference>
<dbReference type="EMBL" id="FRCA01000001">
    <property type="protein sequence ID" value="SHL29481.1"/>
    <property type="molecule type" value="Genomic_DNA"/>
</dbReference>
<accession>A0A1M6ZG39</accession>
<name>A0A1M6ZG39_9GAMM</name>
<evidence type="ECO:0000313" key="5">
    <source>
        <dbReference type="Proteomes" id="UP000184123"/>
    </source>
</evidence>
<sequence>MNMNMQFLQDLLSRVASRSREQGPGLGGRDSRSGESPLAQLSAACHTLMTSGGEASRILVAQRALKLYAELGEGDRVAFFLLLADQYAANPDEVHRAYAAYRDEESNSHLERLFSACEPARQNLLRRLNLCPGGTFELVKMRADLLGLLKEHPELKPLDADFAHLFASWFNRGFLMLESIDWNTSAAVLEKVIHYEAVHEIHDWDDLRRRLGPRDRRCYAFFHPATGDEPLIFVEVALCRGMPDNIQSILESGEELDPDNADTAVFYSISNCQRGLKGVSFGNFLIKQVVQELKRELPGLKEFVTLSPVPGFAAWLESESSEGSIKLSEAAEQVLEASGWQESVEQRKTLRTELLPLAARYFLEARHPSGQPLDPVARFHLGNGASLHRLNWPGDTSDKGLRQAHGLMVNYRYQIDQIEQNHEAYSREGSVICSSDIRRLVAKQKSRRQEQAGA</sequence>
<dbReference type="Proteomes" id="UP000184123">
    <property type="component" value="Unassembled WGS sequence"/>
</dbReference>
<dbReference type="Gene3D" id="1.20.140.90">
    <property type="entry name" value="Malonyl-CoA decarboxylase, oligemerization domain"/>
    <property type="match status" value="1"/>
</dbReference>
<protein>
    <submittedName>
        <fullName evidence="3 4">Malonyl-CoA decarboxylase</fullName>
    </submittedName>
</protein>
<organism evidence="4 5">
    <name type="scientific">Halomonas cupida</name>
    <dbReference type="NCBI Taxonomy" id="44933"/>
    <lineage>
        <taxon>Bacteria</taxon>
        <taxon>Pseudomonadati</taxon>
        <taxon>Pseudomonadota</taxon>
        <taxon>Gammaproteobacteria</taxon>
        <taxon>Oceanospirillales</taxon>
        <taxon>Halomonadaceae</taxon>
        <taxon>Halomonas</taxon>
    </lineage>
</organism>
<dbReference type="STRING" id="44933.SAMN05660971_00102"/>
<feature type="domain" description="Malonyl-CoA decarboxylase N-terminal" evidence="2">
    <location>
        <begin position="87"/>
        <end position="170"/>
    </location>
</feature>
<evidence type="ECO:0000313" key="6">
    <source>
        <dbReference type="Proteomes" id="UP000321726"/>
    </source>
</evidence>
<keyword evidence="6" id="KW-1185">Reference proteome</keyword>
<dbReference type="Pfam" id="PF17408">
    <property type="entry name" value="MCD_N"/>
    <property type="match status" value="1"/>
</dbReference>
<proteinExistence type="predicted"/>
<evidence type="ECO:0000313" key="4">
    <source>
        <dbReference type="EMBL" id="SHL29481.1"/>
    </source>
</evidence>
<reference evidence="4 5" key="1">
    <citation type="submission" date="2016-11" db="EMBL/GenBank/DDBJ databases">
        <authorList>
            <person name="Jaros S."/>
            <person name="Januszkiewicz K."/>
            <person name="Wedrychowicz H."/>
        </authorList>
    </citation>
    <scope>NUCLEOTIDE SEQUENCE [LARGE SCALE GENOMIC DNA]</scope>
    <source>
        <strain evidence="4 5">DSM 4740</strain>
    </source>
</reference>
<dbReference type="Pfam" id="PF05292">
    <property type="entry name" value="MCD"/>
    <property type="match status" value="1"/>
</dbReference>
<evidence type="ECO:0000313" key="3">
    <source>
        <dbReference type="EMBL" id="GEN24377.1"/>
    </source>
</evidence>
<dbReference type="InterPro" id="IPR042303">
    <property type="entry name" value="Malonyl_CoA_deC_C_sf"/>
</dbReference>
<dbReference type="EMBL" id="BJXU01000091">
    <property type="protein sequence ID" value="GEN24377.1"/>
    <property type="molecule type" value="Genomic_DNA"/>
</dbReference>
<reference evidence="3 6" key="2">
    <citation type="submission" date="2019-07" db="EMBL/GenBank/DDBJ databases">
        <title>Whole genome shotgun sequence of Halomonas cupida NBRC 102219.</title>
        <authorList>
            <person name="Hosoyama A."/>
            <person name="Uohara A."/>
            <person name="Ohji S."/>
            <person name="Ichikawa N."/>
        </authorList>
    </citation>
    <scope>NUCLEOTIDE SEQUENCE [LARGE SCALE GENOMIC DNA]</scope>
    <source>
        <strain evidence="3 6">NBRC 102219</strain>
    </source>
</reference>
<dbReference type="AlphaFoldDB" id="A0A1M6ZG39"/>
<dbReference type="GO" id="GO:0006633">
    <property type="term" value="P:fatty acid biosynthetic process"/>
    <property type="evidence" value="ECO:0007669"/>
    <property type="project" value="InterPro"/>
</dbReference>
<dbReference type="Proteomes" id="UP000321726">
    <property type="component" value="Unassembled WGS sequence"/>
</dbReference>
<dbReference type="GO" id="GO:0050080">
    <property type="term" value="F:malonyl-CoA decarboxylase activity"/>
    <property type="evidence" value="ECO:0007669"/>
    <property type="project" value="InterPro"/>
</dbReference>